<evidence type="ECO:0000256" key="6">
    <source>
        <dbReference type="SAM" id="MobiDB-lite"/>
    </source>
</evidence>
<dbReference type="PRINTS" id="PR00813">
    <property type="entry name" value="BCTERIALGSPG"/>
</dbReference>
<dbReference type="Pfam" id="PF07963">
    <property type="entry name" value="N_methyl"/>
    <property type="match status" value="1"/>
</dbReference>
<evidence type="ECO:0000259" key="8">
    <source>
        <dbReference type="Pfam" id="PF08334"/>
    </source>
</evidence>
<dbReference type="Proteomes" id="UP000317238">
    <property type="component" value="Unassembled WGS sequence"/>
</dbReference>
<sequence length="149" mass="16251">MNHPGLRSAPRRRLGDRSQRRRSGFTLLELLLVLSILVVVGGIAVVNLSSAGDDANRNATITQLNALEQAIEMYRIRMNSLPETLDNLVEGPSDSAQKAKWGKAILDEVPADAWGKEIVYKLNGNEYELRSGGSDGQMNTEDDLTVTGS</sequence>
<feature type="compositionally biased region" description="Acidic residues" evidence="6">
    <location>
        <begin position="140"/>
        <end position="149"/>
    </location>
</feature>
<dbReference type="InterPro" id="IPR000983">
    <property type="entry name" value="Bac_GSPG_pilin"/>
</dbReference>
<reference evidence="9 10" key="1">
    <citation type="submission" date="2019-02" db="EMBL/GenBank/DDBJ databases">
        <title>Deep-cultivation of Planctomycetes and their phenomic and genomic characterization uncovers novel biology.</title>
        <authorList>
            <person name="Wiegand S."/>
            <person name="Jogler M."/>
            <person name="Boedeker C."/>
            <person name="Pinto D."/>
            <person name="Vollmers J."/>
            <person name="Rivas-Marin E."/>
            <person name="Kohn T."/>
            <person name="Peeters S.H."/>
            <person name="Heuer A."/>
            <person name="Rast P."/>
            <person name="Oberbeckmann S."/>
            <person name="Bunk B."/>
            <person name="Jeske O."/>
            <person name="Meyerdierks A."/>
            <person name="Storesund J.E."/>
            <person name="Kallscheuer N."/>
            <person name="Luecker S."/>
            <person name="Lage O.M."/>
            <person name="Pohl T."/>
            <person name="Merkel B.J."/>
            <person name="Hornburger P."/>
            <person name="Mueller R.-W."/>
            <person name="Bruemmer F."/>
            <person name="Labrenz M."/>
            <person name="Spormann A.M."/>
            <person name="Op Den Camp H."/>
            <person name="Overmann J."/>
            <person name="Amann R."/>
            <person name="Jetten M.S.M."/>
            <person name="Mascher T."/>
            <person name="Medema M.H."/>
            <person name="Devos D.P."/>
            <person name="Kaster A.-K."/>
            <person name="Ovreas L."/>
            <person name="Rohde M."/>
            <person name="Galperin M.Y."/>
            <person name="Jogler C."/>
        </authorList>
    </citation>
    <scope>NUCLEOTIDE SEQUENCE [LARGE SCALE GENOMIC DNA]</scope>
    <source>
        <strain evidence="9 10">Pan14r</strain>
    </source>
</reference>
<dbReference type="PANTHER" id="PTHR30093">
    <property type="entry name" value="GENERAL SECRETION PATHWAY PROTEIN G"/>
    <property type="match status" value="1"/>
</dbReference>
<feature type="transmembrane region" description="Helical" evidence="7">
    <location>
        <begin position="27"/>
        <end position="48"/>
    </location>
</feature>
<gene>
    <name evidence="9" type="primary">gspG</name>
    <name evidence="9" type="ORF">Pan14r_25870</name>
</gene>
<name>A0A5C5YAE8_9PLAN</name>
<dbReference type="InterPro" id="IPR045584">
    <property type="entry name" value="Pilin-like"/>
</dbReference>
<keyword evidence="5 7" id="KW-0472">Membrane</keyword>
<keyword evidence="2" id="KW-0488">Methylation</keyword>
<dbReference type="GO" id="GO:0016020">
    <property type="term" value="C:membrane"/>
    <property type="evidence" value="ECO:0007669"/>
    <property type="project" value="UniProtKB-SubCell"/>
</dbReference>
<dbReference type="PANTHER" id="PTHR30093:SF44">
    <property type="entry name" value="TYPE II SECRETION SYSTEM CORE PROTEIN G"/>
    <property type="match status" value="1"/>
</dbReference>
<dbReference type="InterPro" id="IPR013545">
    <property type="entry name" value="T2SS_protein-GspG_C"/>
</dbReference>
<evidence type="ECO:0000313" key="9">
    <source>
        <dbReference type="EMBL" id="TWT70282.1"/>
    </source>
</evidence>
<dbReference type="GO" id="GO:0015628">
    <property type="term" value="P:protein secretion by the type II secretion system"/>
    <property type="evidence" value="ECO:0007669"/>
    <property type="project" value="InterPro"/>
</dbReference>
<evidence type="ECO:0000256" key="5">
    <source>
        <dbReference type="ARBA" id="ARBA00023136"/>
    </source>
</evidence>
<dbReference type="GO" id="GO:0015627">
    <property type="term" value="C:type II protein secretion system complex"/>
    <property type="evidence" value="ECO:0007669"/>
    <property type="project" value="InterPro"/>
</dbReference>
<dbReference type="PROSITE" id="PS00409">
    <property type="entry name" value="PROKAR_NTER_METHYL"/>
    <property type="match status" value="1"/>
</dbReference>
<dbReference type="RefSeq" id="WP_174820187.1">
    <property type="nucleotide sequence ID" value="NZ_CP036319.1"/>
</dbReference>
<dbReference type="NCBIfam" id="TIGR02532">
    <property type="entry name" value="IV_pilin_GFxxxE"/>
    <property type="match status" value="1"/>
</dbReference>
<evidence type="ECO:0000256" key="3">
    <source>
        <dbReference type="ARBA" id="ARBA00022692"/>
    </source>
</evidence>
<accession>A0A5C5YAE8</accession>
<comment type="caution">
    <text evidence="9">The sequence shown here is derived from an EMBL/GenBank/DDBJ whole genome shotgun (WGS) entry which is preliminary data.</text>
</comment>
<proteinExistence type="predicted"/>
<feature type="domain" description="Type II secretion system protein GspG C-terminal" evidence="8">
    <location>
        <begin position="50"/>
        <end position="143"/>
    </location>
</feature>
<keyword evidence="4 7" id="KW-1133">Transmembrane helix</keyword>
<feature type="region of interest" description="Disordered" evidence="6">
    <location>
        <begin position="129"/>
        <end position="149"/>
    </location>
</feature>
<keyword evidence="3 7" id="KW-0812">Transmembrane</keyword>
<evidence type="ECO:0000256" key="7">
    <source>
        <dbReference type="SAM" id="Phobius"/>
    </source>
</evidence>
<keyword evidence="10" id="KW-1185">Reference proteome</keyword>
<dbReference type="Pfam" id="PF08334">
    <property type="entry name" value="T2SSG"/>
    <property type="match status" value="1"/>
</dbReference>
<comment type="subcellular location">
    <subcellularLocation>
        <location evidence="1">Membrane</location>
        <topology evidence="1">Single-pass membrane protein</topology>
    </subcellularLocation>
</comment>
<evidence type="ECO:0000256" key="4">
    <source>
        <dbReference type="ARBA" id="ARBA00022989"/>
    </source>
</evidence>
<evidence type="ECO:0000256" key="1">
    <source>
        <dbReference type="ARBA" id="ARBA00004167"/>
    </source>
</evidence>
<organism evidence="9 10">
    <name type="scientific">Crateriforma conspicua</name>
    <dbReference type="NCBI Taxonomy" id="2527996"/>
    <lineage>
        <taxon>Bacteria</taxon>
        <taxon>Pseudomonadati</taxon>
        <taxon>Planctomycetota</taxon>
        <taxon>Planctomycetia</taxon>
        <taxon>Planctomycetales</taxon>
        <taxon>Planctomycetaceae</taxon>
        <taxon>Crateriforma</taxon>
    </lineage>
</organism>
<dbReference type="EMBL" id="SJPL01000001">
    <property type="protein sequence ID" value="TWT70282.1"/>
    <property type="molecule type" value="Genomic_DNA"/>
</dbReference>
<dbReference type="InterPro" id="IPR012902">
    <property type="entry name" value="N_methyl_site"/>
</dbReference>
<evidence type="ECO:0000313" key="10">
    <source>
        <dbReference type="Proteomes" id="UP000317238"/>
    </source>
</evidence>
<protein>
    <submittedName>
        <fullName evidence="9">Putative type II secretion system protein G</fullName>
    </submittedName>
</protein>
<evidence type="ECO:0000256" key="2">
    <source>
        <dbReference type="ARBA" id="ARBA00022481"/>
    </source>
</evidence>
<dbReference type="AlphaFoldDB" id="A0A5C5YAE8"/>
<dbReference type="Gene3D" id="3.30.700.10">
    <property type="entry name" value="Glycoprotein, Type 4 Pilin"/>
    <property type="match status" value="1"/>
</dbReference>
<dbReference type="SUPFAM" id="SSF54523">
    <property type="entry name" value="Pili subunits"/>
    <property type="match status" value="1"/>
</dbReference>